<name>A0A2G8JTE6_STIJA</name>
<feature type="compositionally biased region" description="Polar residues" evidence="2">
    <location>
        <begin position="49"/>
        <end position="64"/>
    </location>
</feature>
<dbReference type="GO" id="GO:0043130">
    <property type="term" value="F:ubiquitin binding"/>
    <property type="evidence" value="ECO:0007669"/>
    <property type="project" value="TreeGrafter"/>
</dbReference>
<feature type="compositionally biased region" description="Low complexity" evidence="2">
    <location>
        <begin position="71"/>
        <end position="87"/>
    </location>
</feature>
<evidence type="ECO:0000313" key="6">
    <source>
        <dbReference type="Proteomes" id="UP000230750"/>
    </source>
</evidence>
<dbReference type="InterPro" id="IPR001012">
    <property type="entry name" value="UBX_dom"/>
</dbReference>
<dbReference type="Pfam" id="PF08059">
    <property type="entry name" value="SEP"/>
    <property type="match status" value="1"/>
</dbReference>
<organism evidence="5 6">
    <name type="scientific">Stichopus japonicus</name>
    <name type="common">Sea cucumber</name>
    <dbReference type="NCBI Taxonomy" id="307972"/>
    <lineage>
        <taxon>Eukaryota</taxon>
        <taxon>Metazoa</taxon>
        <taxon>Echinodermata</taxon>
        <taxon>Eleutherozoa</taxon>
        <taxon>Echinozoa</taxon>
        <taxon>Holothuroidea</taxon>
        <taxon>Aspidochirotacea</taxon>
        <taxon>Aspidochirotida</taxon>
        <taxon>Stichopodidae</taxon>
        <taxon>Apostichopus</taxon>
    </lineage>
</organism>
<dbReference type="Proteomes" id="UP000230750">
    <property type="component" value="Unassembled WGS sequence"/>
</dbReference>
<accession>A0A2G8JTE6</accession>
<proteinExistence type="predicted"/>
<keyword evidence="1" id="KW-0833">Ubl conjugation pathway</keyword>
<feature type="domain" description="UBX" evidence="3">
    <location>
        <begin position="86"/>
        <end position="163"/>
    </location>
</feature>
<protein>
    <submittedName>
        <fullName evidence="5">Putative NSFL1 cofactor p47</fullName>
    </submittedName>
</protein>
<dbReference type="InterPro" id="IPR029071">
    <property type="entry name" value="Ubiquitin-like_domsf"/>
</dbReference>
<dbReference type="PROSITE" id="PS50033">
    <property type="entry name" value="UBX"/>
    <property type="match status" value="1"/>
</dbReference>
<dbReference type="AlphaFoldDB" id="A0A2G8JTE6"/>
<dbReference type="EMBL" id="MRZV01001284">
    <property type="protein sequence ID" value="PIK39036.1"/>
    <property type="molecule type" value="Genomic_DNA"/>
</dbReference>
<evidence type="ECO:0000256" key="1">
    <source>
        <dbReference type="ARBA" id="ARBA00022786"/>
    </source>
</evidence>
<feature type="domain" description="SEP" evidence="4">
    <location>
        <begin position="1"/>
        <end position="25"/>
    </location>
</feature>
<evidence type="ECO:0000256" key="2">
    <source>
        <dbReference type="SAM" id="MobiDB-lite"/>
    </source>
</evidence>
<evidence type="ECO:0000313" key="5">
    <source>
        <dbReference type="EMBL" id="PIK39036.1"/>
    </source>
</evidence>
<feature type="compositionally biased region" description="Basic and acidic residues" evidence="2">
    <location>
        <begin position="16"/>
        <end position="25"/>
    </location>
</feature>
<dbReference type="GO" id="GO:0031468">
    <property type="term" value="P:nuclear membrane reassembly"/>
    <property type="evidence" value="ECO:0007669"/>
    <property type="project" value="TreeGrafter"/>
</dbReference>
<dbReference type="FunFam" id="3.10.20.90:FF:000179">
    <property type="entry name" value="Plant UBX domain-containing protein 4"/>
    <property type="match status" value="1"/>
</dbReference>
<dbReference type="OrthoDB" id="25887at2759"/>
<dbReference type="PANTHER" id="PTHR23333">
    <property type="entry name" value="UBX DOMAIN CONTAINING PROTEIN"/>
    <property type="match status" value="1"/>
</dbReference>
<dbReference type="InterPro" id="IPR012989">
    <property type="entry name" value="SEP_domain"/>
</dbReference>
<dbReference type="STRING" id="307972.A0A2G8JTE6"/>
<evidence type="ECO:0000259" key="4">
    <source>
        <dbReference type="PROSITE" id="PS51399"/>
    </source>
</evidence>
<dbReference type="SMART" id="SM00166">
    <property type="entry name" value="UBX"/>
    <property type="match status" value="1"/>
</dbReference>
<dbReference type="SUPFAM" id="SSF54236">
    <property type="entry name" value="Ubiquitin-like"/>
    <property type="match status" value="1"/>
</dbReference>
<dbReference type="GO" id="GO:0005634">
    <property type="term" value="C:nucleus"/>
    <property type="evidence" value="ECO:0007669"/>
    <property type="project" value="TreeGrafter"/>
</dbReference>
<dbReference type="Gene3D" id="3.10.20.90">
    <property type="entry name" value="Phosphatidylinositol 3-kinase Catalytic Subunit, Chain A, domain 1"/>
    <property type="match status" value="1"/>
</dbReference>
<dbReference type="GO" id="GO:0005829">
    <property type="term" value="C:cytosol"/>
    <property type="evidence" value="ECO:0007669"/>
    <property type="project" value="TreeGrafter"/>
</dbReference>
<dbReference type="SUPFAM" id="SSF102848">
    <property type="entry name" value="NSFL1 (p97 ATPase) cofactor p47, SEP domain"/>
    <property type="match status" value="1"/>
</dbReference>
<feature type="region of interest" description="Disordered" evidence="2">
    <location>
        <begin position="1"/>
        <end position="89"/>
    </location>
</feature>
<dbReference type="GO" id="GO:0000045">
    <property type="term" value="P:autophagosome assembly"/>
    <property type="evidence" value="ECO:0007669"/>
    <property type="project" value="TreeGrafter"/>
</dbReference>
<gene>
    <name evidence="5" type="ORF">BSL78_24117</name>
</gene>
<dbReference type="CDD" id="cd01770">
    <property type="entry name" value="UBX_UBXN2"/>
    <property type="match status" value="1"/>
</dbReference>
<dbReference type="GO" id="GO:0007030">
    <property type="term" value="P:Golgi organization"/>
    <property type="evidence" value="ECO:0007669"/>
    <property type="project" value="TreeGrafter"/>
</dbReference>
<dbReference type="GO" id="GO:0061025">
    <property type="term" value="P:membrane fusion"/>
    <property type="evidence" value="ECO:0007669"/>
    <property type="project" value="TreeGrafter"/>
</dbReference>
<comment type="caution">
    <text evidence="5">The sequence shown here is derived from an EMBL/GenBank/DDBJ whole genome shotgun (WGS) entry which is preliminary data.</text>
</comment>
<evidence type="ECO:0000259" key="3">
    <source>
        <dbReference type="PROSITE" id="PS50033"/>
    </source>
</evidence>
<dbReference type="InterPro" id="IPR036241">
    <property type="entry name" value="NSFL1C_SEP_dom_sf"/>
</dbReference>
<dbReference type="GO" id="GO:0043161">
    <property type="term" value="P:proteasome-mediated ubiquitin-dependent protein catabolic process"/>
    <property type="evidence" value="ECO:0007669"/>
    <property type="project" value="TreeGrafter"/>
</dbReference>
<reference evidence="5 6" key="1">
    <citation type="journal article" date="2017" name="PLoS Biol.">
        <title>The sea cucumber genome provides insights into morphological evolution and visceral regeneration.</title>
        <authorList>
            <person name="Zhang X."/>
            <person name="Sun L."/>
            <person name="Yuan J."/>
            <person name="Sun Y."/>
            <person name="Gao Y."/>
            <person name="Zhang L."/>
            <person name="Li S."/>
            <person name="Dai H."/>
            <person name="Hamel J.F."/>
            <person name="Liu C."/>
            <person name="Yu Y."/>
            <person name="Liu S."/>
            <person name="Lin W."/>
            <person name="Guo K."/>
            <person name="Jin S."/>
            <person name="Xu P."/>
            <person name="Storey K.B."/>
            <person name="Huan P."/>
            <person name="Zhang T."/>
            <person name="Zhou Y."/>
            <person name="Zhang J."/>
            <person name="Lin C."/>
            <person name="Li X."/>
            <person name="Xing L."/>
            <person name="Huo D."/>
            <person name="Sun M."/>
            <person name="Wang L."/>
            <person name="Mercier A."/>
            <person name="Li F."/>
            <person name="Yang H."/>
            <person name="Xiang J."/>
        </authorList>
    </citation>
    <scope>NUCLEOTIDE SEQUENCE [LARGE SCALE GENOMIC DNA]</scope>
    <source>
        <strain evidence="5">Shaxun</strain>
        <tissue evidence="5">Muscle</tissue>
    </source>
</reference>
<keyword evidence="6" id="KW-1185">Reference proteome</keyword>
<dbReference type="PANTHER" id="PTHR23333:SF20">
    <property type="entry name" value="NSFL1 COFACTOR P47"/>
    <property type="match status" value="1"/>
</dbReference>
<dbReference type="Pfam" id="PF00789">
    <property type="entry name" value="UBX"/>
    <property type="match status" value="1"/>
</dbReference>
<dbReference type="PROSITE" id="PS51399">
    <property type="entry name" value="SEP"/>
    <property type="match status" value="1"/>
</dbReference>
<sequence>MELVQMGQGGEVNLDLQDHRDEDYQTPKQQRKAFEGKGYKLGNIAPTLASDQHQEANSPSTHGTPTEARASSGSTSSSSSSWEVDSSQPITTLQLRLANGSRLTGKFNHTHTVGDIRRFIAISRPEYAATPYKLMTTFPNKVLDDESQTIGEANLMNAVIVQRST</sequence>